<keyword evidence="2" id="KW-0808">Transferase</keyword>
<dbReference type="InterPro" id="IPR043137">
    <property type="entry name" value="GGT_ssub_C"/>
</dbReference>
<comment type="similarity">
    <text evidence="1">Belongs to the gamma-glutamyltransferase family.</text>
</comment>
<feature type="chain" id="PRO_5045319890" evidence="5">
    <location>
        <begin position="20"/>
        <end position="574"/>
    </location>
</feature>
<evidence type="ECO:0000313" key="6">
    <source>
        <dbReference type="EMBL" id="GAA4008120.1"/>
    </source>
</evidence>
<dbReference type="Gene3D" id="3.60.20.40">
    <property type="match status" value="1"/>
</dbReference>
<evidence type="ECO:0000256" key="2">
    <source>
        <dbReference type="ARBA" id="ARBA00022679"/>
    </source>
</evidence>
<evidence type="ECO:0000313" key="7">
    <source>
        <dbReference type="Proteomes" id="UP001500235"/>
    </source>
</evidence>
<evidence type="ECO:0000256" key="3">
    <source>
        <dbReference type="ARBA" id="ARBA00022801"/>
    </source>
</evidence>
<dbReference type="SUPFAM" id="SSF56235">
    <property type="entry name" value="N-terminal nucleophile aminohydrolases (Ntn hydrolases)"/>
    <property type="match status" value="1"/>
</dbReference>
<evidence type="ECO:0000256" key="4">
    <source>
        <dbReference type="ARBA" id="ARBA00023145"/>
    </source>
</evidence>
<dbReference type="InterPro" id="IPR051792">
    <property type="entry name" value="GGT_bact"/>
</dbReference>
<sequence>MLMRLLLAPLFALTATGCATLSTRPPAAPVRDGFVIAANPLAAQAGLEVLQRGGSAADAAVAVQAMLSLVEPQSSGLGGGAFMTWYDAGSGKVIAYDGREIAPAGASPTMFIGTDGKPLPFATAVISGRATGVPGALRMLEMVQREHGALPWSSLFTTAERTADAGFVISPRLGRMIAGDWPELTVPDAVKYFSKPDGTRLKAGETLRNPLYAGFLRRLARGGADVLYRGETAARLVERVRQGPFPSAMTSADLARYRPLKREALCRDWQSYVACVPPPPSSGVATLQLLGMLDRTDIAQRNATDPQAWYLFAEASRLMYADRDRYVADPRFVTVPVEGLLEPTYIEGRARLIAPTAGVAPQAGTPRGAVMAGIDGTREPAGTSHFIIGDSAGNVVSMTTTVESIFGSGRMVDGFFLNNQMTDFSFSPVEASGRAAANAVAPGKRPRSSMTPLVLLTRDRQFAGAFGSPGGSAILAYVGKTLVASVLWKMPVQQAIELPNLVARGTSFNGEVPKFAPGVVAGLRARGVEVKPGQGEDSGIHAVLLRDGGRLDAGFDPRREGVVLIDERRTPVRR</sequence>
<name>A0ABP7S8J7_9SPHN</name>
<keyword evidence="3" id="KW-0378">Hydrolase</keyword>
<dbReference type="PRINTS" id="PR01210">
    <property type="entry name" value="GGTRANSPTASE"/>
</dbReference>
<dbReference type="Gene3D" id="1.10.246.130">
    <property type="match status" value="1"/>
</dbReference>
<keyword evidence="7" id="KW-1185">Reference proteome</keyword>
<accession>A0ABP7S8J7</accession>
<dbReference type="Proteomes" id="UP001500235">
    <property type="component" value="Unassembled WGS sequence"/>
</dbReference>
<organism evidence="6 7">
    <name type="scientific">Sphingomonas swuensis</name>
    <dbReference type="NCBI Taxonomy" id="977800"/>
    <lineage>
        <taxon>Bacteria</taxon>
        <taxon>Pseudomonadati</taxon>
        <taxon>Pseudomonadota</taxon>
        <taxon>Alphaproteobacteria</taxon>
        <taxon>Sphingomonadales</taxon>
        <taxon>Sphingomonadaceae</taxon>
        <taxon>Sphingomonas</taxon>
    </lineage>
</organism>
<dbReference type="PANTHER" id="PTHR43199:SF1">
    <property type="entry name" value="GLUTATHIONE HYDROLASE PROENZYME"/>
    <property type="match status" value="1"/>
</dbReference>
<protein>
    <submittedName>
        <fullName evidence="6">Gamma-glutamyltransferase</fullName>
    </submittedName>
</protein>
<dbReference type="PROSITE" id="PS51257">
    <property type="entry name" value="PROKAR_LIPOPROTEIN"/>
    <property type="match status" value="1"/>
</dbReference>
<dbReference type="InterPro" id="IPR029055">
    <property type="entry name" value="Ntn_hydrolases_N"/>
</dbReference>
<dbReference type="Pfam" id="PF01019">
    <property type="entry name" value="G_glu_transpept"/>
    <property type="match status" value="1"/>
</dbReference>
<feature type="signal peptide" evidence="5">
    <location>
        <begin position="1"/>
        <end position="19"/>
    </location>
</feature>
<reference evidence="7" key="1">
    <citation type="journal article" date="2019" name="Int. J. Syst. Evol. Microbiol.">
        <title>The Global Catalogue of Microorganisms (GCM) 10K type strain sequencing project: providing services to taxonomists for standard genome sequencing and annotation.</title>
        <authorList>
            <consortium name="The Broad Institute Genomics Platform"/>
            <consortium name="The Broad Institute Genome Sequencing Center for Infectious Disease"/>
            <person name="Wu L."/>
            <person name="Ma J."/>
        </authorList>
    </citation>
    <scope>NUCLEOTIDE SEQUENCE [LARGE SCALE GENOMIC DNA]</scope>
    <source>
        <strain evidence="7">JCM 17563</strain>
    </source>
</reference>
<gene>
    <name evidence="6" type="primary">ggt</name>
    <name evidence="6" type="ORF">GCM10022280_01020</name>
</gene>
<keyword evidence="5" id="KW-0732">Signal</keyword>
<comment type="caution">
    <text evidence="6">The sequence shown here is derived from an EMBL/GenBank/DDBJ whole genome shotgun (WGS) entry which is preliminary data.</text>
</comment>
<dbReference type="PANTHER" id="PTHR43199">
    <property type="entry name" value="GLUTATHIONE HYDROLASE"/>
    <property type="match status" value="1"/>
</dbReference>
<proteinExistence type="inferred from homology"/>
<dbReference type="EMBL" id="BAABBQ010000001">
    <property type="protein sequence ID" value="GAA4008120.1"/>
    <property type="molecule type" value="Genomic_DNA"/>
</dbReference>
<evidence type="ECO:0000256" key="1">
    <source>
        <dbReference type="ARBA" id="ARBA00009381"/>
    </source>
</evidence>
<evidence type="ECO:0000256" key="5">
    <source>
        <dbReference type="SAM" id="SignalP"/>
    </source>
</evidence>
<keyword evidence="4" id="KW-0865">Zymogen</keyword>
<dbReference type="InterPro" id="IPR043138">
    <property type="entry name" value="GGT_lsub"/>
</dbReference>